<evidence type="ECO:0000313" key="3">
    <source>
        <dbReference type="Proteomes" id="UP001208570"/>
    </source>
</evidence>
<keyword evidence="3" id="KW-1185">Reference proteome</keyword>
<evidence type="ECO:0000313" key="2">
    <source>
        <dbReference type="EMBL" id="KAK2148234.1"/>
    </source>
</evidence>
<accession>A0AAD9J844</accession>
<dbReference type="EMBL" id="JAODUP010000508">
    <property type="protein sequence ID" value="KAK2148234.1"/>
    <property type="molecule type" value="Genomic_DNA"/>
</dbReference>
<comment type="caution">
    <text evidence="2">The sequence shown here is derived from an EMBL/GenBank/DDBJ whole genome shotgun (WGS) entry which is preliminary data.</text>
</comment>
<feature type="compositionally biased region" description="Basic and acidic residues" evidence="1">
    <location>
        <begin position="97"/>
        <end position="109"/>
    </location>
</feature>
<dbReference type="AlphaFoldDB" id="A0AAD9J844"/>
<evidence type="ECO:0000256" key="1">
    <source>
        <dbReference type="SAM" id="MobiDB-lite"/>
    </source>
</evidence>
<feature type="region of interest" description="Disordered" evidence="1">
    <location>
        <begin position="70"/>
        <end position="123"/>
    </location>
</feature>
<dbReference type="Proteomes" id="UP001208570">
    <property type="component" value="Unassembled WGS sequence"/>
</dbReference>
<sequence>MHSSGTTAISGMAPSFLSIPAHLRSGQEIHGRHAAINGHGLPIHPAFQFQAYPFYPGSLLSAIRQPANGFPKQQLARDTAPKGSGSKSFTIDAILASDKDAETSSREGTPEEDPEDKPAHAPDITRVGLVAASRRPDVLYPFQGHTQGLAHCPAAIRYGHFNPGK</sequence>
<proteinExistence type="predicted"/>
<reference evidence="2" key="1">
    <citation type="journal article" date="2023" name="Mol. Biol. Evol.">
        <title>Third-Generation Sequencing Reveals the Adaptive Role of the Epigenome in Three Deep-Sea Polychaetes.</title>
        <authorList>
            <person name="Perez M."/>
            <person name="Aroh O."/>
            <person name="Sun Y."/>
            <person name="Lan Y."/>
            <person name="Juniper S.K."/>
            <person name="Young C.R."/>
            <person name="Angers B."/>
            <person name="Qian P.Y."/>
        </authorList>
    </citation>
    <scope>NUCLEOTIDE SEQUENCE</scope>
    <source>
        <strain evidence="2">P08H-3</strain>
    </source>
</reference>
<organism evidence="2 3">
    <name type="scientific">Paralvinella palmiformis</name>
    <dbReference type="NCBI Taxonomy" id="53620"/>
    <lineage>
        <taxon>Eukaryota</taxon>
        <taxon>Metazoa</taxon>
        <taxon>Spiralia</taxon>
        <taxon>Lophotrochozoa</taxon>
        <taxon>Annelida</taxon>
        <taxon>Polychaeta</taxon>
        <taxon>Sedentaria</taxon>
        <taxon>Canalipalpata</taxon>
        <taxon>Terebellida</taxon>
        <taxon>Terebelliformia</taxon>
        <taxon>Alvinellidae</taxon>
        <taxon>Paralvinella</taxon>
    </lineage>
</organism>
<name>A0AAD9J844_9ANNE</name>
<protein>
    <submittedName>
        <fullName evidence="2">Uncharacterized protein</fullName>
    </submittedName>
</protein>
<gene>
    <name evidence="2" type="ORF">LSH36_508g02031</name>
</gene>